<dbReference type="PROSITE" id="PS51471">
    <property type="entry name" value="FE2OG_OXY"/>
    <property type="match status" value="1"/>
</dbReference>
<dbReference type="EMBL" id="CACRXK020007467">
    <property type="protein sequence ID" value="CAB4012323.1"/>
    <property type="molecule type" value="Genomic_DNA"/>
</dbReference>
<protein>
    <submittedName>
        <fullName evidence="7">Na+-driven multidrug efflux pump</fullName>
    </submittedName>
</protein>
<reference evidence="7" key="1">
    <citation type="submission" date="2020-04" db="EMBL/GenBank/DDBJ databases">
        <authorList>
            <person name="Alioto T."/>
            <person name="Alioto T."/>
            <person name="Gomez Garrido J."/>
        </authorList>
    </citation>
    <scope>NUCLEOTIDE SEQUENCE</scope>
    <source>
        <strain evidence="7">A484AB</strain>
    </source>
</reference>
<dbReference type="InterPro" id="IPR006620">
    <property type="entry name" value="Pro_4_hyd_alph"/>
</dbReference>
<evidence type="ECO:0000256" key="5">
    <source>
        <dbReference type="ARBA" id="ARBA00023002"/>
    </source>
</evidence>
<evidence type="ECO:0000313" key="8">
    <source>
        <dbReference type="Proteomes" id="UP001152795"/>
    </source>
</evidence>
<dbReference type="PANTHER" id="PTHR10869:SF246">
    <property type="entry name" value="TRANSMEMBRANE PROLYL 4-HYDROXYLASE"/>
    <property type="match status" value="1"/>
</dbReference>
<dbReference type="InterPro" id="IPR045054">
    <property type="entry name" value="P4HA-like"/>
</dbReference>
<name>A0A7D9ISG9_PARCT</name>
<evidence type="ECO:0000313" key="7">
    <source>
        <dbReference type="EMBL" id="CAB4012323.1"/>
    </source>
</evidence>
<gene>
    <name evidence="7" type="ORF">PACLA_8A072829</name>
</gene>
<dbReference type="GO" id="GO:0005506">
    <property type="term" value="F:iron ion binding"/>
    <property type="evidence" value="ECO:0007669"/>
    <property type="project" value="InterPro"/>
</dbReference>
<comment type="caution">
    <text evidence="7">The sequence shown here is derived from an EMBL/GenBank/DDBJ whole genome shotgun (WGS) entry which is preliminary data.</text>
</comment>
<keyword evidence="4" id="KW-0223">Dioxygenase</keyword>
<comment type="cofactor">
    <cofactor evidence="1">
        <name>L-ascorbate</name>
        <dbReference type="ChEBI" id="CHEBI:38290"/>
    </cofactor>
</comment>
<dbReference type="Pfam" id="PF13640">
    <property type="entry name" value="2OG-FeII_Oxy_3"/>
    <property type="match status" value="1"/>
</dbReference>
<dbReference type="InterPro" id="IPR005123">
    <property type="entry name" value="Oxoglu/Fe-dep_dioxygenase_dom"/>
</dbReference>
<dbReference type="InterPro" id="IPR044862">
    <property type="entry name" value="Pro_4_hyd_alph_FE2OG_OXY"/>
</dbReference>
<dbReference type="SMART" id="SM00702">
    <property type="entry name" value="P4Hc"/>
    <property type="match status" value="1"/>
</dbReference>
<dbReference type="GO" id="GO:0031418">
    <property type="term" value="F:L-ascorbic acid binding"/>
    <property type="evidence" value="ECO:0007669"/>
    <property type="project" value="UniProtKB-KW"/>
</dbReference>
<keyword evidence="2" id="KW-0479">Metal-binding</keyword>
<dbReference type="OrthoDB" id="2119662at2759"/>
<proteinExistence type="predicted"/>
<keyword evidence="8" id="KW-1185">Reference proteome</keyword>
<organism evidence="7 8">
    <name type="scientific">Paramuricea clavata</name>
    <name type="common">Red gorgonian</name>
    <name type="synonym">Violescent sea-whip</name>
    <dbReference type="NCBI Taxonomy" id="317549"/>
    <lineage>
        <taxon>Eukaryota</taxon>
        <taxon>Metazoa</taxon>
        <taxon>Cnidaria</taxon>
        <taxon>Anthozoa</taxon>
        <taxon>Octocorallia</taxon>
        <taxon>Malacalcyonacea</taxon>
        <taxon>Plexauridae</taxon>
        <taxon>Paramuricea</taxon>
    </lineage>
</organism>
<evidence type="ECO:0000256" key="2">
    <source>
        <dbReference type="ARBA" id="ARBA00022723"/>
    </source>
</evidence>
<dbReference type="Proteomes" id="UP001152795">
    <property type="component" value="Unassembled WGS sequence"/>
</dbReference>
<evidence type="ECO:0000256" key="6">
    <source>
        <dbReference type="ARBA" id="ARBA00023004"/>
    </source>
</evidence>
<accession>A0A7D9ISG9</accession>
<dbReference type="AlphaFoldDB" id="A0A7D9ISG9"/>
<dbReference type="GO" id="GO:0004656">
    <property type="term" value="F:procollagen-proline 4-dioxygenase activity"/>
    <property type="evidence" value="ECO:0007669"/>
    <property type="project" value="TreeGrafter"/>
</dbReference>
<evidence type="ECO:0000256" key="1">
    <source>
        <dbReference type="ARBA" id="ARBA00001961"/>
    </source>
</evidence>
<dbReference type="PANTHER" id="PTHR10869">
    <property type="entry name" value="PROLYL 4-HYDROXYLASE ALPHA SUBUNIT"/>
    <property type="match status" value="1"/>
</dbReference>
<keyword evidence="5" id="KW-0560">Oxidoreductase</keyword>
<dbReference type="GO" id="GO:0005783">
    <property type="term" value="C:endoplasmic reticulum"/>
    <property type="evidence" value="ECO:0007669"/>
    <property type="project" value="TreeGrafter"/>
</dbReference>
<sequence length="537" mass="61497">MAQDEKLISKTVDYVRLELIGIVMANLVEFFMVVFVLLNAQRHIYVILAIKMSLSIVLDSFFLSESIDVSLKLGVNGIAYTNIATATVTFIYATCVFCRMYGYCLARPNFAWLRDWSFVGLFSGLDSLTRNAAYLLMIIRMMNVVKKQGTYWLANSFVWSWLLLPFLSLSKVLIQDTSNTNDVMDHRIKTLAYYVIVMCIAAVWCVTIPGWKGFFNVVLNVEKTDEMFRLATILAPFYMLFMLNTLMDSVFYGKGKTQMLAIQSIITNIVVYGIAFALFKADVFDPSLTSIAILFGAGKISHKELFYGLEGDNYNKFYTYLENLKTVNPERRVRYSDTVFVKPRTAKELFEDLRYRIVNLTGLPYGMVRAGEDLQVVRYRASGHYHSHLDSENSINSEECCQYRNWKSGCRLCRYMTVLYFLNDVEEGGETAFPLADNATADSNVLFGEGRDILDLGRHCHDANMYYTPKKRSALIWYNHKVDPETGWFGDLDIRSLHGGCNVIKGSKWIANNWIDASSEYSNDIDLFVKSLFDKKR</sequence>
<evidence type="ECO:0000256" key="4">
    <source>
        <dbReference type="ARBA" id="ARBA00022964"/>
    </source>
</evidence>
<dbReference type="Gene3D" id="2.60.120.620">
    <property type="entry name" value="q2cbj1_9rhob like domain"/>
    <property type="match status" value="1"/>
</dbReference>
<keyword evidence="6" id="KW-0408">Iron</keyword>
<keyword evidence="3" id="KW-0847">Vitamin C</keyword>
<evidence type="ECO:0000256" key="3">
    <source>
        <dbReference type="ARBA" id="ARBA00022896"/>
    </source>
</evidence>